<dbReference type="EMBL" id="WSTA01000001">
    <property type="protein sequence ID" value="MWB97014.1"/>
    <property type="molecule type" value="Genomic_DNA"/>
</dbReference>
<feature type="region of interest" description="Disordered" evidence="7">
    <location>
        <begin position="1"/>
        <end position="26"/>
    </location>
</feature>
<dbReference type="Proteomes" id="UP000438182">
    <property type="component" value="Unassembled WGS sequence"/>
</dbReference>
<feature type="transmembrane region" description="Helical" evidence="8">
    <location>
        <begin position="85"/>
        <end position="110"/>
    </location>
</feature>
<dbReference type="InterPro" id="IPR038468">
    <property type="entry name" value="MmpS_C"/>
</dbReference>
<evidence type="ECO:0000256" key="1">
    <source>
        <dbReference type="ARBA" id="ARBA00004236"/>
    </source>
</evidence>
<protein>
    <recommendedName>
        <fullName evidence="11">DUF4190 domain-containing protein</fullName>
    </recommendedName>
</protein>
<evidence type="ECO:0000256" key="8">
    <source>
        <dbReference type="SAM" id="Phobius"/>
    </source>
</evidence>
<name>A0A6I4P1L7_9MICO</name>
<evidence type="ECO:0000256" key="3">
    <source>
        <dbReference type="ARBA" id="ARBA00022475"/>
    </source>
</evidence>
<dbReference type="InterPro" id="IPR008693">
    <property type="entry name" value="MmpS"/>
</dbReference>
<feature type="transmembrane region" description="Helical" evidence="8">
    <location>
        <begin position="55"/>
        <end position="73"/>
    </location>
</feature>
<sequence>MSGAQPPGRSGVGGFPPSSTGGGPADRPGNGLGLAALIVGIAALVLAVIPFASFGAWVLGLVAVGLAVGGLAVRNRPRGTSIAGLVVGILAVLVVVVISIVTIVGTASVIGRIIESATVAPLEPVPSEPGVPRAGATVVVYEVETDGSTIRTVAYATLAGASFGQETEHDVIPPFERTYEVVADADARFVSLVAQASNDATSITCRILVDGESITERSATGPAAVVTCVGAGG</sequence>
<organism evidence="9 10">
    <name type="scientific">Agromyces seonyuensis</name>
    <dbReference type="NCBI Taxonomy" id="2662446"/>
    <lineage>
        <taxon>Bacteria</taxon>
        <taxon>Bacillati</taxon>
        <taxon>Actinomycetota</taxon>
        <taxon>Actinomycetes</taxon>
        <taxon>Micrococcales</taxon>
        <taxon>Microbacteriaceae</taxon>
        <taxon>Agromyces</taxon>
    </lineage>
</organism>
<keyword evidence="10" id="KW-1185">Reference proteome</keyword>
<evidence type="ECO:0000313" key="10">
    <source>
        <dbReference type="Proteomes" id="UP000438182"/>
    </source>
</evidence>
<comment type="subcellular location">
    <subcellularLocation>
        <location evidence="1">Cell membrane</location>
    </subcellularLocation>
</comment>
<dbReference type="GO" id="GO:0005886">
    <property type="term" value="C:plasma membrane"/>
    <property type="evidence" value="ECO:0007669"/>
    <property type="project" value="UniProtKB-SubCell"/>
</dbReference>
<reference evidence="9 10" key="1">
    <citation type="submission" date="2019-12" db="EMBL/GenBank/DDBJ databases">
        <authorList>
            <person name="Kim Y.S."/>
        </authorList>
    </citation>
    <scope>NUCLEOTIDE SEQUENCE [LARGE SCALE GENOMIC DNA]</scope>
    <source>
        <strain evidence="9 10">MMS17-SY077</strain>
    </source>
</reference>
<comment type="caution">
    <text evidence="9">The sequence shown here is derived from an EMBL/GenBank/DDBJ whole genome shotgun (WGS) entry which is preliminary data.</text>
</comment>
<feature type="compositionally biased region" description="Gly residues" evidence="7">
    <location>
        <begin position="10"/>
        <end position="24"/>
    </location>
</feature>
<keyword evidence="4 8" id="KW-0812">Transmembrane</keyword>
<keyword evidence="5 8" id="KW-1133">Transmembrane helix</keyword>
<dbReference type="Gene3D" id="2.60.40.2880">
    <property type="entry name" value="MmpS1-5, C-terminal soluble domain"/>
    <property type="match status" value="1"/>
</dbReference>
<dbReference type="RefSeq" id="WP_160422287.1">
    <property type="nucleotide sequence ID" value="NZ_WSTA01000001.1"/>
</dbReference>
<evidence type="ECO:0000256" key="2">
    <source>
        <dbReference type="ARBA" id="ARBA00007531"/>
    </source>
</evidence>
<evidence type="ECO:0000256" key="4">
    <source>
        <dbReference type="ARBA" id="ARBA00022692"/>
    </source>
</evidence>
<keyword evidence="6 8" id="KW-0472">Membrane</keyword>
<evidence type="ECO:0000256" key="7">
    <source>
        <dbReference type="SAM" id="MobiDB-lite"/>
    </source>
</evidence>
<evidence type="ECO:0008006" key="11">
    <source>
        <dbReference type="Google" id="ProtNLM"/>
    </source>
</evidence>
<evidence type="ECO:0000313" key="9">
    <source>
        <dbReference type="EMBL" id="MWB97014.1"/>
    </source>
</evidence>
<accession>A0A6I4P1L7</accession>
<dbReference type="AlphaFoldDB" id="A0A6I4P1L7"/>
<comment type="similarity">
    <text evidence="2">Belongs to the MmpS family.</text>
</comment>
<evidence type="ECO:0000256" key="6">
    <source>
        <dbReference type="ARBA" id="ARBA00023136"/>
    </source>
</evidence>
<proteinExistence type="inferred from homology"/>
<keyword evidence="3" id="KW-1003">Cell membrane</keyword>
<evidence type="ECO:0000256" key="5">
    <source>
        <dbReference type="ARBA" id="ARBA00022989"/>
    </source>
</evidence>
<feature type="transmembrane region" description="Helical" evidence="8">
    <location>
        <begin position="31"/>
        <end position="49"/>
    </location>
</feature>
<gene>
    <name evidence="9" type="ORF">GB864_00355</name>
</gene>
<dbReference type="Pfam" id="PF05423">
    <property type="entry name" value="Mycobact_memb"/>
    <property type="match status" value="1"/>
</dbReference>